<sequence length="84" mass="8570">MSNNTSSKAFDEGVSDAMPNTEFSSGIYEAPQNLAGNNRGPGKTQDLGTAGFGPEAKKMDEVNTGGSASTKKVKDTAGVSSLVL</sequence>
<gene>
    <name evidence="2" type="ORF">GQX73_g7190</name>
</gene>
<evidence type="ECO:0000313" key="2">
    <source>
        <dbReference type="EMBL" id="KAF2966402.1"/>
    </source>
</evidence>
<name>A0A7C8ITZ6_9PEZI</name>
<keyword evidence="3" id="KW-1185">Reference proteome</keyword>
<proteinExistence type="predicted"/>
<dbReference type="EMBL" id="WUBL01000090">
    <property type="protein sequence ID" value="KAF2966402.1"/>
    <property type="molecule type" value="Genomic_DNA"/>
</dbReference>
<dbReference type="InParanoid" id="A0A7C8ITZ6"/>
<evidence type="ECO:0000256" key="1">
    <source>
        <dbReference type="SAM" id="MobiDB-lite"/>
    </source>
</evidence>
<comment type="caution">
    <text evidence="2">The sequence shown here is derived from an EMBL/GenBank/DDBJ whole genome shotgun (WGS) entry which is preliminary data.</text>
</comment>
<reference evidence="2 3" key="1">
    <citation type="submission" date="2019-12" db="EMBL/GenBank/DDBJ databases">
        <title>Draft genome sequence of the ascomycete Xylaria multiplex DSM 110363.</title>
        <authorList>
            <person name="Buettner E."/>
            <person name="Kellner H."/>
        </authorList>
    </citation>
    <scope>NUCLEOTIDE SEQUENCE [LARGE SCALE GENOMIC DNA]</scope>
    <source>
        <strain evidence="2 3">DSM 110363</strain>
    </source>
</reference>
<protein>
    <submittedName>
        <fullName evidence="2">Uncharacterized protein</fullName>
    </submittedName>
</protein>
<dbReference type="AlphaFoldDB" id="A0A7C8ITZ6"/>
<feature type="region of interest" description="Disordered" evidence="1">
    <location>
        <begin position="1"/>
        <end position="84"/>
    </location>
</feature>
<dbReference type="Proteomes" id="UP000481858">
    <property type="component" value="Unassembled WGS sequence"/>
</dbReference>
<dbReference type="OrthoDB" id="4730819at2759"/>
<organism evidence="2 3">
    <name type="scientific">Xylaria multiplex</name>
    <dbReference type="NCBI Taxonomy" id="323545"/>
    <lineage>
        <taxon>Eukaryota</taxon>
        <taxon>Fungi</taxon>
        <taxon>Dikarya</taxon>
        <taxon>Ascomycota</taxon>
        <taxon>Pezizomycotina</taxon>
        <taxon>Sordariomycetes</taxon>
        <taxon>Xylariomycetidae</taxon>
        <taxon>Xylariales</taxon>
        <taxon>Xylariaceae</taxon>
        <taxon>Xylaria</taxon>
    </lineage>
</organism>
<evidence type="ECO:0000313" key="3">
    <source>
        <dbReference type="Proteomes" id="UP000481858"/>
    </source>
</evidence>
<accession>A0A7C8ITZ6</accession>